<evidence type="ECO:0000313" key="2">
    <source>
        <dbReference type="Proteomes" id="UP000255291"/>
    </source>
</evidence>
<evidence type="ECO:0000313" key="1">
    <source>
        <dbReference type="EMBL" id="RDT44348.1"/>
    </source>
</evidence>
<proteinExistence type="predicted"/>
<keyword evidence="1" id="KW-0012">Acyltransferase</keyword>
<dbReference type="EMBL" id="QRBW01000735">
    <property type="protein sequence ID" value="RDT44348.1"/>
    <property type="molecule type" value="Genomic_DNA"/>
</dbReference>
<protein>
    <submittedName>
        <fullName evidence="1">Acyltransferase</fullName>
    </submittedName>
</protein>
<keyword evidence="1" id="KW-0808">Transferase</keyword>
<dbReference type="GO" id="GO:0016746">
    <property type="term" value="F:acyltransferase activity"/>
    <property type="evidence" value="ECO:0007669"/>
    <property type="project" value="UniProtKB-KW"/>
</dbReference>
<dbReference type="AlphaFoldDB" id="A0ABD7GMY6"/>
<comment type="caution">
    <text evidence="1">The sequence shown here is derived from an EMBL/GenBank/DDBJ whole genome shotgun (WGS) entry which is preliminary data.</text>
</comment>
<feature type="non-terminal residue" evidence="1">
    <location>
        <position position="45"/>
    </location>
</feature>
<organism evidence="1 2">
    <name type="scientific">Enterobacter roggenkampii</name>
    <dbReference type="NCBI Taxonomy" id="1812935"/>
    <lineage>
        <taxon>Bacteria</taxon>
        <taxon>Pseudomonadati</taxon>
        <taxon>Pseudomonadota</taxon>
        <taxon>Gammaproteobacteria</taxon>
        <taxon>Enterobacterales</taxon>
        <taxon>Enterobacteriaceae</taxon>
        <taxon>Enterobacter</taxon>
        <taxon>Enterobacter cloacae complex</taxon>
    </lineage>
</organism>
<name>A0ABD7GMY6_9ENTR</name>
<gene>
    <name evidence="1" type="ORF">DXF87_27605</name>
</gene>
<reference evidence="1 2" key="1">
    <citation type="submission" date="2018-07" db="EMBL/GenBank/DDBJ databases">
        <title>The use of a cohorting ward and systematic surveillance cultures for the control of a Klebsiella pneumoniae carbapenemase (KPC)-producing Enterobacteriaceae outbreak.</title>
        <authorList>
            <person name="Doi Y."/>
        </authorList>
    </citation>
    <scope>NUCLEOTIDE SEQUENCE [LARGE SCALE GENOMIC DNA]</scope>
    <source>
        <strain evidence="1 2">1-RC-17-04017</strain>
    </source>
</reference>
<dbReference type="Proteomes" id="UP000255291">
    <property type="component" value="Unassembled WGS sequence"/>
</dbReference>
<accession>A0ABD7GMY6</accession>
<sequence>MRKMWVDYAKAFGIILVVFGHVNRGLFNSGIFTSTEIYHSLDNVI</sequence>